<evidence type="ECO:0008006" key="3">
    <source>
        <dbReference type="Google" id="ProtNLM"/>
    </source>
</evidence>
<dbReference type="RefSeq" id="WP_058287140.1">
    <property type="nucleotide sequence ID" value="NZ_CYSR01000030.1"/>
</dbReference>
<reference evidence="1 2" key="1">
    <citation type="submission" date="2015-09" db="EMBL/GenBank/DDBJ databases">
        <authorList>
            <consortium name="Swine Surveillance"/>
        </authorList>
    </citation>
    <scope>NUCLEOTIDE SEQUENCE [LARGE SCALE GENOMIC DNA]</scope>
    <source>
        <strain evidence="1 2">CECT 8399</strain>
    </source>
</reference>
<accession>A0A0N7M510</accession>
<dbReference type="EMBL" id="CYSR01000030">
    <property type="protein sequence ID" value="CUI01130.1"/>
    <property type="molecule type" value="Genomic_DNA"/>
</dbReference>
<evidence type="ECO:0000313" key="1">
    <source>
        <dbReference type="EMBL" id="CUI01130.1"/>
    </source>
</evidence>
<name>A0A0N7M510_9RHOB</name>
<dbReference type="AlphaFoldDB" id="A0A0N7M510"/>
<evidence type="ECO:0000313" key="2">
    <source>
        <dbReference type="Proteomes" id="UP000051326"/>
    </source>
</evidence>
<organism evidence="1 2">
    <name type="scientific">Leisingera aquaemixtae</name>
    <dbReference type="NCBI Taxonomy" id="1396826"/>
    <lineage>
        <taxon>Bacteria</taxon>
        <taxon>Pseudomonadati</taxon>
        <taxon>Pseudomonadota</taxon>
        <taxon>Alphaproteobacteria</taxon>
        <taxon>Rhodobacterales</taxon>
        <taxon>Roseobacteraceae</taxon>
        <taxon>Leisingera</taxon>
    </lineage>
</organism>
<gene>
    <name evidence="1" type="ORF">PHA8399_03271</name>
</gene>
<protein>
    <recommendedName>
        <fullName evidence="3">Pectate lyase superfamily protein</fullName>
    </recommendedName>
</protein>
<sequence length="663" mass="70726">MSLKTAAENVLFGYPKVSTSQPSKQDLADLFQNMQHSRATVAELLADNVLSYAPGSIHYVTAGDYLEAGGHRYQVAASGATDHHMLTVGGVKLYARPHAGMVAATQVGVTFDGVTDDAAALNLGAKISRESGWIFMIDGTGGYAADTLFFGGATVWGQGGIHEDFSGRSRTIIFSDGNPAVDSAKNAATAQTFHQTHWRGWTIAAAGGAVLPIDLWDEENFPYQVGLWLGRNHNFMQKTDDPTPETSAGGVGGIKIDGVSVLNMSGWGCYCYKFWGLSSIENLFLRECGKIGAQALGDNERAGGLAIASGSVDFNVTGVHIYGQESPEYGCGIKIGAKKSATDALNRFWTPGGNQRITDLFVEGYPVPQAFNASRSTFGKNWTLEGGSGLQNGEIRFGDMTNPRNDMTLHVDGLKTFAIAAVEVQAPVSIEGYVQQENANVEWKYYAPFKLTRADLPVSWLNEEATMFGFPLTYSPQGDVSAFTAVSWNQLPFAVTDTVQASPQMRNLLPPFGAGPGSALNAGWSGDGVGNIHVQDDYSLRLGGGETATASLTGLTPGDVYTVFLWVIAPFTAAVTNVAYRVSNGTTDIVSRTLGGSGTTTSTRFRRQFNVTVPANGELHLHLTVSGGVQVYFETPIIVKGLAAEMGEIIDLWPTSEGLVSRN</sequence>
<dbReference type="STRING" id="1396826.PHA8399_03271"/>
<dbReference type="Proteomes" id="UP000051326">
    <property type="component" value="Unassembled WGS sequence"/>
</dbReference>
<proteinExistence type="predicted"/>